<dbReference type="InterPro" id="IPR017850">
    <property type="entry name" value="Alkaline_phosphatase_core_sf"/>
</dbReference>
<dbReference type="PATRIC" id="fig|997892.3.peg.3090"/>
<organism evidence="5 6">
    <name type="scientific">Bacteroides xylanisolvens CL03T12C04</name>
    <dbReference type="NCBI Taxonomy" id="997892"/>
    <lineage>
        <taxon>Bacteria</taxon>
        <taxon>Pseudomonadati</taxon>
        <taxon>Bacteroidota</taxon>
        <taxon>Bacteroidia</taxon>
        <taxon>Bacteroidales</taxon>
        <taxon>Bacteroidaceae</taxon>
        <taxon>Bacteroides</taxon>
    </lineage>
</organism>
<dbReference type="Proteomes" id="UP000003566">
    <property type="component" value="Unassembled WGS sequence"/>
</dbReference>
<evidence type="ECO:0000259" key="4">
    <source>
        <dbReference type="Pfam" id="PF00884"/>
    </source>
</evidence>
<protein>
    <recommendedName>
        <fullName evidence="4">Sulfatase N-terminal domain-containing protein</fullName>
    </recommendedName>
</protein>
<dbReference type="InterPro" id="IPR000917">
    <property type="entry name" value="Sulfatase_N"/>
</dbReference>
<comment type="caution">
    <text evidence="5">The sequence shown here is derived from an EMBL/GenBank/DDBJ whole genome shotgun (WGS) entry which is preliminary data.</text>
</comment>
<proteinExistence type="inferred from homology"/>
<evidence type="ECO:0000256" key="3">
    <source>
        <dbReference type="PIRSR" id="PIRSR600917-52"/>
    </source>
</evidence>
<evidence type="ECO:0000313" key="6">
    <source>
        <dbReference type="Proteomes" id="UP000003566"/>
    </source>
</evidence>
<dbReference type="AlphaFoldDB" id="I9ADM5"/>
<evidence type="ECO:0000313" key="5">
    <source>
        <dbReference type="EMBL" id="EIY85452.1"/>
    </source>
</evidence>
<dbReference type="InterPro" id="IPR050738">
    <property type="entry name" value="Sulfatase"/>
</dbReference>
<evidence type="ECO:0000256" key="2">
    <source>
        <dbReference type="ARBA" id="ARBA00022801"/>
    </source>
</evidence>
<comment type="similarity">
    <text evidence="1">Belongs to the sulfatase family.</text>
</comment>
<sequence length="522" mass="59625">MNTKVLVSISAISSMVNVIPMLAQTPKPNVVIIMTDQQRADLCGREGFPMAVTPFADSLALSNVWFDKAYTVAPASMPARCSMFTGRYPTATHVRTNHNTPDMYYKKDMLEVFKEQGYKTALVGKNHAHVKGKDFDYCEEYFHWGKNQRDTQEEDKDFAFFLNNKARGQYLEATPFPAEAQNPVKMVTKALAWAEQQKDSAFFMWVSMPEPHNPYQISEPYFSMFSPEKIPATLTSRNDLSKKGNKYEILAELEDTACPNLAKDLPRLRGNYLGMLRLIDDQTKRLIEGFKAAGLYENTIFVILSDHGDYCGEYGLIRKGAGVPECLTRIPMIWAGYNIHPQKSPMDAHVSIADVFPTICTAIGADIPLGVQGRSLWPMLTGKSYPKKEFSSVIVQQGFGGEDFTRDEPLTFAKEGALQPNKIAHFDELNTWTQSGTERMVRKDDWKLVLDNYGRGELYNLKADPSEINNLYNKKKYASKQMELLEELMTWELRVQDPLPVPRNRYHFKRNPYNYHFEDKKK</sequence>
<dbReference type="GO" id="GO:0004065">
    <property type="term" value="F:arylsulfatase activity"/>
    <property type="evidence" value="ECO:0007669"/>
    <property type="project" value="TreeGrafter"/>
</dbReference>
<feature type="domain" description="Sulfatase N-terminal" evidence="4">
    <location>
        <begin position="28"/>
        <end position="364"/>
    </location>
</feature>
<accession>I9ADM5</accession>
<dbReference type="HOGENOM" id="CLU_006332_9_2_10"/>
<reference evidence="5 6" key="1">
    <citation type="submission" date="2012-02" db="EMBL/GenBank/DDBJ databases">
        <title>The Genome Sequence of Bacteroides xylanisolvens CL03T12C04.</title>
        <authorList>
            <consortium name="The Broad Institute Genome Sequencing Platform"/>
            <person name="Earl A."/>
            <person name="Ward D."/>
            <person name="Feldgarden M."/>
            <person name="Gevers D."/>
            <person name="Zitomersky N.L."/>
            <person name="Coyne M.J."/>
            <person name="Comstock L.E."/>
            <person name="Young S.K."/>
            <person name="Zeng Q."/>
            <person name="Gargeya S."/>
            <person name="Fitzgerald M."/>
            <person name="Haas B."/>
            <person name="Abouelleil A."/>
            <person name="Alvarado L."/>
            <person name="Arachchi H.M."/>
            <person name="Berlin A."/>
            <person name="Chapman S.B."/>
            <person name="Gearin G."/>
            <person name="Goldberg J."/>
            <person name="Griggs A."/>
            <person name="Gujja S."/>
            <person name="Hansen M."/>
            <person name="Heiman D."/>
            <person name="Howarth C."/>
            <person name="Larimer J."/>
            <person name="Lui A."/>
            <person name="MacDonald P.J.P."/>
            <person name="McCowen C."/>
            <person name="Montmayeur A."/>
            <person name="Murphy C."/>
            <person name="Neiman D."/>
            <person name="Pearson M."/>
            <person name="Priest M."/>
            <person name="Roberts A."/>
            <person name="Saif S."/>
            <person name="Shea T."/>
            <person name="Sisk P."/>
            <person name="Stolte C."/>
            <person name="Sykes S."/>
            <person name="Wortman J."/>
            <person name="Nusbaum C."/>
            <person name="Birren B."/>
        </authorList>
    </citation>
    <scope>NUCLEOTIDE SEQUENCE [LARGE SCALE GENOMIC DNA]</scope>
    <source>
        <strain evidence="5 6">CL03T12C04</strain>
    </source>
</reference>
<evidence type="ECO:0000256" key="1">
    <source>
        <dbReference type="ARBA" id="ARBA00008779"/>
    </source>
</evidence>
<gene>
    <name evidence="5" type="ORF">HMPREF1074_03011</name>
</gene>
<dbReference type="EMBL" id="AGXE01000016">
    <property type="protein sequence ID" value="EIY85452.1"/>
    <property type="molecule type" value="Genomic_DNA"/>
</dbReference>
<name>I9ADM5_9BACE</name>
<dbReference type="PANTHER" id="PTHR42693">
    <property type="entry name" value="ARYLSULFATASE FAMILY MEMBER"/>
    <property type="match status" value="1"/>
</dbReference>
<feature type="modified residue" description="3-oxoalanine (Ser)" evidence="3">
    <location>
        <position position="76"/>
    </location>
</feature>
<dbReference type="RefSeq" id="WP_008024220.1">
    <property type="nucleotide sequence ID" value="NZ_JAGHEF010000003.1"/>
</dbReference>
<dbReference type="Gene3D" id="3.40.720.10">
    <property type="entry name" value="Alkaline Phosphatase, subunit A"/>
    <property type="match status" value="1"/>
</dbReference>
<keyword evidence="2" id="KW-0378">Hydrolase</keyword>
<dbReference type="SUPFAM" id="SSF53649">
    <property type="entry name" value="Alkaline phosphatase-like"/>
    <property type="match status" value="1"/>
</dbReference>
<dbReference type="PANTHER" id="PTHR42693:SF53">
    <property type="entry name" value="ENDO-4-O-SULFATASE"/>
    <property type="match status" value="1"/>
</dbReference>
<dbReference type="Pfam" id="PF00884">
    <property type="entry name" value="Sulfatase"/>
    <property type="match status" value="1"/>
</dbReference>
<comment type="PTM">
    <text evidence="3">The conversion to 3-oxoalanine (also known as C-formylglycine, FGly), of a serine or cysteine residue in prokaryotes and of a cysteine residue in eukaryotes, is critical for catalytic activity.</text>
</comment>